<evidence type="ECO:0000256" key="3">
    <source>
        <dbReference type="ARBA" id="ARBA00022729"/>
    </source>
</evidence>
<dbReference type="RefSeq" id="XP_056497133.1">
    <property type="nucleotide sequence ID" value="XM_056647368.1"/>
</dbReference>
<dbReference type="PANTHER" id="PTHR11010">
    <property type="entry name" value="PROTEASE S28 PRO-X CARBOXYPEPTIDASE-RELATED"/>
    <property type="match status" value="1"/>
</dbReference>
<dbReference type="GeneID" id="81386535"/>
<name>A0A9W9NLP8_PENCI</name>
<organism evidence="6 7">
    <name type="scientific">Penicillium citrinum</name>
    <dbReference type="NCBI Taxonomy" id="5077"/>
    <lineage>
        <taxon>Eukaryota</taxon>
        <taxon>Fungi</taxon>
        <taxon>Dikarya</taxon>
        <taxon>Ascomycota</taxon>
        <taxon>Pezizomycotina</taxon>
        <taxon>Eurotiomycetes</taxon>
        <taxon>Eurotiomycetidae</taxon>
        <taxon>Eurotiales</taxon>
        <taxon>Aspergillaceae</taxon>
        <taxon>Penicillium</taxon>
    </lineage>
</organism>
<keyword evidence="4" id="KW-0378">Hydrolase</keyword>
<dbReference type="Proteomes" id="UP001147733">
    <property type="component" value="Unassembled WGS sequence"/>
</dbReference>
<dbReference type="OrthoDB" id="1735038at2759"/>
<comment type="caution">
    <text evidence="6">The sequence shown here is derived from an EMBL/GenBank/DDBJ whole genome shotgun (WGS) entry which is preliminary data.</text>
</comment>
<proteinExistence type="inferred from homology"/>
<keyword evidence="3" id="KW-0732">Signal</keyword>
<sequence>MHLKFSFLSRFTALALVAGPSIAMAFSQGTLKRNLKLAAELGIDPNSILRGGKSVHALVQATNGISVTPEYVELPIDHNDDSIGRYKNRYWVSSEYYQEGGPVFVYDVGEASAEISAKTHLTNDTSFFAELLSTFGGMGIVWEHRYYGDSLPFPVSTETPPEHFAYLTTKQALADIPSFAKNFTRSEYAHIDLTPTGTPWVMVGGSYAGIRAAFTRNEYPETIFASFASSAPVEARVDMSIYFDQVHDGMVANGHGNCTKDIKAALEYIDGELAKNATAKASIKQAFFGPGAEKNSDGDFTAALAGVYGYFQSYGLGGGDGSLENLCNHMETDPMTLTVAGPRGFAPYRGRKFAAEQFSSWPIFKKLVNVNYDTNCGQLDDTLPLSCVLNPKSVEPDTISWAWQFCTEWGFYQSNNFGPHSLLSRYQTLDYQQYTCNRQFPEGLKKGLVPKSPLVDVTNNMTGGWSIRPSNVYWSGGQFDPWRTLSPLATQKDAPQVALTTKIPKCNMGTDPETLFGYIMPNAEHCFDFQTDFDPGKVSRQHFYEALKEWLPCFKGQGSGVGSGNSSRIHGHS</sequence>
<comment type="similarity">
    <text evidence="1">Belongs to the peptidase S28 family.</text>
</comment>
<keyword evidence="2" id="KW-0645">Protease</keyword>
<keyword evidence="5" id="KW-0325">Glycoprotein</keyword>
<gene>
    <name evidence="6" type="ORF">N7469_008450</name>
</gene>
<dbReference type="SUPFAM" id="SSF53474">
    <property type="entry name" value="alpha/beta-Hydrolases"/>
    <property type="match status" value="1"/>
</dbReference>
<dbReference type="InterPro" id="IPR029058">
    <property type="entry name" value="AB_hydrolase_fold"/>
</dbReference>
<dbReference type="GO" id="GO:0072330">
    <property type="term" value="P:monocarboxylic acid biosynthetic process"/>
    <property type="evidence" value="ECO:0007669"/>
    <property type="project" value="UniProtKB-ARBA"/>
</dbReference>
<evidence type="ECO:0000256" key="4">
    <source>
        <dbReference type="ARBA" id="ARBA00022801"/>
    </source>
</evidence>
<evidence type="ECO:0000313" key="6">
    <source>
        <dbReference type="EMBL" id="KAJ5222210.1"/>
    </source>
</evidence>
<evidence type="ECO:0000256" key="5">
    <source>
        <dbReference type="ARBA" id="ARBA00023180"/>
    </source>
</evidence>
<dbReference type="GO" id="GO:0006508">
    <property type="term" value="P:proteolysis"/>
    <property type="evidence" value="ECO:0007669"/>
    <property type="project" value="UniProtKB-KW"/>
</dbReference>
<reference evidence="6" key="2">
    <citation type="journal article" date="2023" name="IMA Fungus">
        <title>Comparative genomic study of the Penicillium genus elucidates a diverse pangenome and 15 lateral gene transfer events.</title>
        <authorList>
            <person name="Petersen C."/>
            <person name="Sorensen T."/>
            <person name="Nielsen M.R."/>
            <person name="Sondergaard T.E."/>
            <person name="Sorensen J.L."/>
            <person name="Fitzpatrick D.A."/>
            <person name="Frisvad J.C."/>
            <person name="Nielsen K.L."/>
        </authorList>
    </citation>
    <scope>NUCLEOTIDE SEQUENCE</scope>
    <source>
        <strain evidence="6">IBT 23319</strain>
    </source>
</reference>
<evidence type="ECO:0000313" key="7">
    <source>
        <dbReference type="Proteomes" id="UP001147733"/>
    </source>
</evidence>
<dbReference type="AlphaFoldDB" id="A0A9W9NLP8"/>
<dbReference type="GO" id="GO:0070008">
    <property type="term" value="F:serine-type exopeptidase activity"/>
    <property type="evidence" value="ECO:0007669"/>
    <property type="project" value="InterPro"/>
</dbReference>
<dbReference type="PANTHER" id="PTHR11010:SF109">
    <property type="entry name" value="PEPTIDASE, FAMILY S28, PUTATIVE (AFU_ORTHOLOGUE AFUA_4G03790)-RELATED"/>
    <property type="match status" value="1"/>
</dbReference>
<dbReference type="Pfam" id="PF05577">
    <property type="entry name" value="Peptidase_S28"/>
    <property type="match status" value="1"/>
</dbReference>
<accession>A0A9W9NLP8</accession>
<evidence type="ECO:0000256" key="2">
    <source>
        <dbReference type="ARBA" id="ARBA00022670"/>
    </source>
</evidence>
<protein>
    <submittedName>
        <fullName evidence="6">Uncharacterized protein</fullName>
    </submittedName>
</protein>
<dbReference type="EMBL" id="JAPQKT010000008">
    <property type="protein sequence ID" value="KAJ5222210.1"/>
    <property type="molecule type" value="Genomic_DNA"/>
</dbReference>
<dbReference type="GO" id="GO:0008239">
    <property type="term" value="F:dipeptidyl-peptidase activity"/>
    <property type="evidence" value="ECO:0007669"/>
    <property type="project" value="TreeGrafter"/>
</dbReference>
<keyword evidence="7" id="KW-1185">Reference proteome</keyword>
<reference evidence="6" key="1">
    <citation type="submission" date="2022-11" db="EMBL/GenBank/DDBJ databases">
        <authorList>
            <person name="Petersen C."/>
        </authorList>
    </citation>
    <scope>NUCLEOTIDE SEQUENCE</scope>
    <source>
        <strain evidence="6">IBT 23319</strain>
    </source>
</reference>
<dbReference type="Gene3D" id="3.40.50.1820">
    <property type="entry name" value="alpha/beta hydrolase"/>
    <property type="match status" value="2"/>
</dbReference>
<dbReference type="InterPro" id="IPR008758">
    <property type="entry name" value="Peptidase_S28"/>
</dbReference>
<dbReference type="GO" id="GO:0017000">
    <property type="term" value="P:antibiotic biosynthetic process"/>
    <property type="evidence" value="ECO:0007669"/>
    <property type="project" value="UniProtKB-ARBA"/>
</dbReference>
<dbReference type="FunFam" id="3.40.50.1820:FF:000636">
    <property type="entry name" value="Serine peptidase, family S28, putative"/>
    <property type="match status" value="1"/>
</dbReference>
<evidence type="ECO:0000256" key="1">
    <source>
        <dbReference type="ARBA" id="ARBA00011079"/>
    </source>
</evidence>